<evidence type="ECO:0000256" key="1">
    <source>
        <dbReference type="ARBA" id="ARBA00005736"/>
    </source>
</evidence>
<dbReference type="GO" id="GO:0000214">
    <property type="term" value="C:tRNA-intron endonuclease complex"/>
    <property type="evidence" value="ECO:0007669"/>
    <property type="project" value="TreeGrafter"/>
</dbReference>
<name>A0AAD5RRU6_9PEZI</name>
<feature type="compositionally biased region" description="Acidic residues" evidence="3">
    <location>
        <begin position="1"/>
        <end position="10"/>
    </location>
</feature>
<feature type="compositionally biased region" description="Basic residues" evidence="3">
    <location>
        <begin position="476"/>
        <end position="488"/>
    </location>
</feature>
<dbReference type="InterPro" id="IPR024337">
    <property type="entry name" value="tRNA_splic_suSen54"/>
</dbReference>
<dbReference type="GO" id="GO:0000379">
    <property type="term" value="P:tRNA-type intron splice site recognition and cleavage"/>
    <property type="evidence" value="ECO:0007669"/>
    <property type="project" value="TreeGrafter"/>
</dbReference>
<protein>
    <recommendedName>
        <fullName evidence="4">tRNA-splicing endonuclease subunit Sen54 N-terminal domain-containing protein</fullName>
    </recommendedName>
</protein>
<feature type="compositionally biased region" description="Acidic residues" evidence="3">
    <location>
        <begin position="31"/>
        <end position="40"/>
    </location>
</feature>
<comment type="similarity">
    <text evidence="1">Belongs to the SEN54 family.</text>
</comment>
<dbReference type="InterPro" id="IPR024336">
    <property type="entry name" value="tRNA_splic_suSen54_N"/>
</dbReference>
<dbReference type="EMBL" id="JAKWBI020000127">
    <property type="protein sequence ID" value="KAJ2902022.1"/>
    <property type="molecule type" value="Genomic_DNA"/>
</dbReference>
<gene>
    <name evidence="5" type="ORF">MKZ38_001115</name>
</gene>
<proteinExistence type="inferred from homology"/>
<organism evidence="5 6">
    <name type="scientific">Zalerion maritima</name>
    <dbReference type="NCBI Taxonomy" id="339359"/>
    <lineage>
        <taxon>Eukaryota</taxon>
        <taxon>Fungi</taxon>
        <taxon>Dikarya</taxon>
        <taxon>Ascomycota</taxon>
        <taxon>Pezizomycotina</taxon>
        <taxon>Sordariomycetes</taxon>
        <taxon>Lulworthiomycetidae</taxon>
        <taxon>Lulworthiales</taxon>
        <taxon>Lulworthiaceae</taxon>
        <taxon>Zalerion</taxon>
    </lineage>
</organism>
<accession>A0AAD5RRU6</accession>
<dbReference type="PANTHER" id="PTHR21027">
    <property type="entry name" value="TRNA-SPLICING ENDONUCLEASE SUBUNIT SEN54"/>
    <property type="match status" value="1"/>
</dbReference>
<dbReference type="AlphaFoldDB" id="A0AAD5RRU6"/>
<evidence type="ECO:0000256" key="2">
    <source>
        <dbReference type="ARBA" id="ARBA00022694"/>
    </source>
</evidence>
<comment type="caution">
    <text evidence="5">The sequence shown here is derived from an EMBL/GenBank/DDBJ whole genome shotgun (WGS) entry which is preliminary data.</text>
</comment>
<feature type="region of interest" description="Disordered" evidence="3">
    <location>
        <begin position="458"/>
        <end position="488"/>
    </location>
</feature>
<dbReference type="Proteomes" id="UP001201980">
    <property type="component" value="Unassembled WGS sequence"/>
</dbReference>
<evidence type="ECO:0000313" key="5">
    <source>
        <dbReference type="EMBL" id="KAJ2902022.1"/>
    </source>
</evidence>
<feature type="region of interest" description="Disordered" evidence="3">
    <location>
        <begin position="1"/>
        <end position="42"/>
    </location>
</feature>
<reference evidence="5" key="1">
    <citation type="submission" date="2022-07" db="EMBL/GenBank/DDBJ databases">
        <title>Draft genome sequence of Zalerion maritima ATCC 34329, a (micro)plastics degrading marine fungus.</title>
        <authorList>
            <person name="Paco A."/>
            <person name="Goncalves M.F.M."/>
            <person name="Rocha-Santos T.A.P."/>
            <person name="Alves A."/>
        </authorList>
    </citation>
    <scope>NUCLEOTIDE SEQUENCE</scope>
    <source>
        <strain evidence="5">ATCC 34329</strain>
    </source>
</reference>
<sequence length="488" mass="54238">MSLSLDDENDTLSGHSAANPEDAPANRLTAEPEDDEENEEHDIQKFVSLFDRRGVAAQAIRRGEKDFESHGTRAQENILEASRQVLEDVLAEPRYQNESNWTRGWYFPDWWGNSPLEEEDIDLSSPDKDAAAAKKRGIQARDRVVVIDNPNSAMFKAMGRVIPGLGKDAPGADKLWLFPEEALFLVDRGSLDLWYPTKPFEAMFPVGSKPNVGGVDDYEDGFPLTQEAAYALFLGAPGERGKISLEQFQVFANLKRTGYNVTRAPQRYTPPRAQSGATVGGDAGRNKLGLWAWMMSLLFPSPKKRPAAPPSKTCPLIQPGLYRDYKTIHEKIAIIPRHKLTPLSPSEPEDPYKVLYFVWQTGGADFSKTHPPPPDFYMAVVDARQSPMPTLDQISNLLRTTPWSPPREGAHLYPRLKHGYRHVVVAAVDQGVINYYRFGEGAFEEELIFARFDYVKGPSGGQKTSGRGRGGGRGGRGGKRGGKRGGRR</sequence>
<keyword evidence="2" id="KW-0819">tRNA processing</keyword>
<evidence type="ECO:0000259" key="4">
    <source>
        <dbReference type="Pfam" id="PF12928"/>
    </source>
</evidence>
<evidence type="ECO:0000256" key="3">
    <source>
        <dbReference type="SAM" id="MobiDB-lite"/>
    </source>
</evidence>
<dbReference type="PANTHER" id="PTHR21027:SF1">
    <property type="entry name" value="TRNA-SPLICING ENDONUCLEASE SUBUNIT SEN54"/>
    <property type="match status" value="1"/>
</dbReference>
<keyword evidence="6" id="KW-1185">Reference proteome</keyword>
<dbReference type="Pfam" id="PF12928">
    <property type="entry name" value="tRNA_int_end_N2"/>
    <property type="match status" value="1"/>
</dbReference>
<feature type="domain" description="tRNA-splicing endonuclease subunit Sen54 N-terminal" evidence="4">
    <location>
        <begin position="88"/>
        <end position="195"/>
    </location>
</feature>
<evidence type="ECO:0000313" key="6">
    <source>
        <dbReference type="Proteomes" id="UP001201980"/>
    </source>
</evidence>